<dbReference type="InterPro" id="IPR011335">
    <property type="entry name" value="Restrct_endonuc-II-like"/>
</dbReference>
<name>F7XMY0_METZD</name>
<dbReference type="InterPro" id="IPR025487">
    <property type="entry name" value="DUF4379"/>
</dbReference>
<dbReference type="Gene3D" id="3.40.960.10">
    <property type="entry name" value="VSR Endonuclease"/>
    <property type="match status" value="1"/>
</dbReference>
<dbReference type="SUPFAM" id="SSF52980">
    <property type="entry name" value="Restriction endonuclease-like"/>
    <property type="match status" value="1"/>
</dbReference>
<dbReference type="Pfam" id="PF14311">
    <property type="entry name" value="DUF4379"/>
    <property type="match status" value="6"/>
</dbReference>
<dbReference type="Proteomes" id="UP000006622">
    <property type="component" value="Chromosome"/>
</dbReference>
<dbReference type="KEGG" id="mzh:Mzhil_0119"/>
<feature type="domain" description="Treble clef zinc finger" evidence="1">
    <location>
        <begin position="363"/>
        <end position="417"/>
    </location>
</feature>
<dbReference type="OrthoDB" id="385888at2157"/>
<keyword evidence="3" id="KW-1185">Reference proteome</keyword>
<protein>
    <recommendedName>
        <fullName evidence="1">Treble clef zinc finger domain-containing protein</fullName>
    </recommendedName>
</protein>
<accession>F7XMY0</accession>
<dbReference type="GeneID" id="10821715"/>
<dbReference type="PANTHER" id="PTHR37317:SF1">
    <property type="entry name" value="ZINC-RIBBON DOMAIN-CONTAINING PROTEIN-RELATED"/>
    <property type="match status" value="1"/>
</dbReference>
<evidence type="ECO:0000313" key="2">
    <source>
        <dbReference type="EMBL" id="AEH59999.1"/>
    </source>
</evidence>
<feature type="domain" description="Treble clef zinc finger" evidence="1">
    <location>
        <begin position="86"/>
        <end position="142"/>
    </location>
</feature>
<feature type="domain" description="Treble clef zinc finger" evidence="1">
    <location>
        <begin position="502"/>
        <end position="554"/>
    </location>
</feature>
<evidence type="ECO:0000313" key="3">
    <source>
        <dbReference type="Proteomes" id="UP000006622"/>
    </source>
</evidence>
<dbReference type="AlphaFoldDB" id="F7XMY0"/>
<dbReference type="EMBL" id="CP002101">
    <property type="protein sequence ID" value="AEH59999.1"/>
    <property type="molecule type" value="Genomic_DNA"/>
</dbReference>
<gene>
    <name evidence="2" type="ordered locus">Mzhil_0119</name>
</gene>
<dbReference type="RefSeq" id="WP_013897438.1">
    <property type="nucleotide sequence ID" value="NC_015676.1"/>
</dbReference>
<sequence>MKKRKSLSETHPEIAKEWNFQLNGDLKPENITFGSNKKVWWTCIKNQEHIWQATVNNRTNKGSKCPYCNGRVNEENNLTITHPEVADEWDYELNEGYKPTDFTYGSDQKINWICKKNKSHKWNTSINNRTMNQSGCPYCAGKVATKDNNLKVLYPEIANEWDYSSNGGLKPENFLPRSKKKINWKCVKGHKWKAKISDRTIGTNCPKCYNQSSRLELFIFAELKHLFEQAKHRFKIDGTECDIYLPEINLAIEIDGSYWHSLDKDIKKNNHLKDCGVKLLRIREHPLEKIENLDIVYKKDKSYFAILKKILKKIAIFDLIGSAEKQKITAYMEENKPQNDKLYREMIFSTKLDENLAKNYPEIAKEWDYEKNYPQEPENFTPHSHEKVAWKCKKGHKWIARIKDRTRGRGCPYCSNKKAHLDNCLATINPELAKEWHPFKNGDLTPNDVLPGSKKDYWWICKKNHEWKASVYSRNNRQFGCPYCSGKKVCFEDSLENLYPELAKEWHPFKNGSVKPGHISPKSERNVWWICKKNHEWKYRIKNVVQQGYTCPYCLENE</sequence>
<dbReference type="HOGENOM" id="CLU_527547_0_0_2"/>
<feature type="domain" description="Treble clef zinc finger" evidence="1">
    <location>
        <begin position="157"/>
        <end position="210"/>
    </location>
</feature>
<reference evidence="2" key="1">
    <citation type="submission" date="2010-07" db="EMBL/GenBank/DDBJ databases">
        <title>The complete genome of Methanosalsum zhilinae DSM 4017.</title>
        <authorList>
            <consortium name="US DOE Joint Genome Institute (JGI-PGF)"/>
            <person name="Lucas S."/>
            <person name="Copeland A."/>
            <person name="Lapidus A."/>
            <person name="Glavina del Rio T."/>
            <person name="Dalin E."/>
            <person name="Tice H."/>
            <person name="Bruce D."/>
            <person name="Goodwin L."/>
            <person name="Pitluck S."/>
            <person name="Kyrpides N."/>
            <person name="Mavromatis K."/>
            <person name="Ovchinnikova G."/>
            <person name="Daligault H."/>
            <person name="Detter J.C."/>
            <person name="Han C."/>
            <person name="Tapia R."/>
            <person name="Larimer F."/>
            <person name="Land M."/>
            <person name="Hauser L."/>
            <person name="Markowitz V."/>
            <person name="Cheng J.-F."/>
            <person name="Hugenholtz P."/>
            <person name="Woyke T."/>
            <person name="Wu D."/>
            <person name="Spring S."/>
            <person name="Schueler E."/>
            <person name="Brambilla E."/>
            <person name="Klenk H.-P."/>
            <person name="Eisen J.A."/>
        </authorList>
    </citation>
    <scope>NUCLEOTIDE SEQUENCE</scope>
    <source>
        <strain evidence="2">DSM 4017</strain>
    </source>
</reference>
<proteinExistence type="predicted"/>
<feature type="domain" description="Treble clef zinc finger" evidence="1">
    <location>
        <begin position="432"/>
        <end position="487"/>
    </location>
</feature>
<feature type="domain" description="Treble clef zinc finger" evidence="1">
    <location>
        <begin position="14"/>
        <end position="71"/>
    </location>
</feature>
<evidence type="ECO:0000259" key="1">
    <source>
        <dbReference type="Pfam" id="PF14311"/>
    </source>
</evidence>
<dbReference type="PANTHER" id="PTHR37317">
    <property type="entry name" value="BLR8090 PROTEIN"/>
    <property type="match status" value="1"/>
</dbReference>
<organism evidence="2 3">
    <name type="scientific">Methanosalsum zhilinae (strain DSM 4017 / NBRC 107636 / OCM 62 / WeN5)</name>
    <name type="common">Methanohalophilus zhilinae</name>
    <dbReference type="NCBI Taxonomy" id="679901"/>
    <lineage>
        <taxon>Archaea</taxon>
        <taxon>Methanobacteriati</taxon>
        <taxon>Methanobacteriota</taxon>
        <taxon>Stenosarchaea group</taxon>
        <taxon>Methanomicrobia</taxon>
        <taxon>Methanosarcinales</taxon>
        <taxon>Methanosarcinaceae</taxon>
        <taxon>Methanosalsum</taxon>
    </lineage>
</organism>